<evidence type="ECO:0000256" key="3">
    <source>
        <dbReference type="ARBA" id="ARBA00022840"/>
    </source>
</evidence>
<keyword evidence="12" id="KW-1185">Reference proteome</keyword>
<dbReference type="Gene3D" id="1.10.8.60">
    <property type="match status" value="1"/>
</dbReference>
<dbReference type="EMBL" id="JAGXTP010000001">
    <property type="protein sequence ID" value="MBS3848832.1"/>
    <property type="molecule type" value="Genomic_DNA"/>
</dbReference>
<organism evidence="11 12">
    <name type="scientific">Devosia litorisediminis</name>
    <dbReference type="NCBI Taxonomy" id="2829817"/>
    <lineage>
        <taxon>Bacteria</taxon>
        <taxon>Pseudomonadati</taxon>
        <taxon>Pseudomonadota</taxon>
        <taxon>Alphaproteobacteria</taxon>
        <taxon>Hyphomicrobiales</taxon>
        <taxon>Devosiaceae</taxon>
        <taxon>Devosia</taxon>
    </lineage>
</organism>
<evidence type="ECO:0000256" key="8">
    <source>
        <dbReference type="PROSITE-ProRule" id="PRU00169"/>
    </source>
</evidence>
<name>A0A942EAV1_9HYPH</name>
<dbReference type="SMART" id="SM00448">
    <property type="entry name" value="REC"/>
    <property type="match status" value="1"/>
</dbReference>
<dbReference type="SMART" id="SM00382">
    <property type="entry name" value="AAA"/>
    <property type="match status" value="1"/>
</dbReference>
<dbReference type="GO" id="GO:0006355">
    <property type="term" value="P:regulation of DNA-templated transcription"/>
    <property type="evidence" value="ECO:0007669"/>
    <property type="project" value="InterPro"/>
</dbReference>
<dbReference type="InterPro" id="IPR002078">
    <property type="entry name" value="Sigma_54_int"/>
</dbReference>
<keyword evidence="5" id="KW-0805">Transcription regulation</keyword>
<gene>
    <name evidence="11" type="ORF">KD146_09030</name>
</gene>
<accession>A0A942EAV1</accession>
<evidence type="ECO:0000313" key="12">
    <source>
        <dbReference type="Proteomes" id="UP000678281"/>
    </source>
</evidence>
<keyword evidence="2" id="KW-0547">Nucleotide-binding</keyword>
<dbReference type="GO" id="GO:0005524">
    <property type="term" value="F:ATP binding"/>
    <property type="evidence" value="ECO:0007669"/>
    <property type="project" value="UniProtKB-KW"/>
</dbReference>
<comment type="caution">
    <text evidence="11">The sequence shown here is derived from an EMBL/GenBank/DDBJ whole genome shotgun (WGS) entry which is preliminary data.</text>
</comment>
<evidence type="ECO:0000256" key="6">
    <source>
        <dbReference type="ARBA" id="ARBA00023159"/>
    </source>
</evidence>
<feature type="modified residue" description="4-aspartylphosphate" evidence="8">
    <location>
        <position position="55"/>
    </location>
</feature>
<dbReference type="InterPro" id="IPR009057">
    <property type="entry name" value="Homeodomain-like_sf"/>
</dbReference>
<keyword evidence="7" id="KW-0804">Transcription</keyword>
<dbReference type="InterPro" id="IPR002197">
    <property type="entry name" value="HTH_Fis"/>
</dbReference>
<dbReference type="PANTHER" id="PTHR32071">
    <property type="entry name" value="TRANSCRIPTIONAL REGULATORY PROTEIN"/>
    <property type="match status" value="1"/>
</dbReference>
<dbReference type="SUPFAM" id="SSF52540">
    <property type="entry name" value="P-loop containing nucleoside triphosphate hydrolases"/>
    <property type="match status" value="1"/>
</dbReference>
<dbReference type="Pfam" id="PF02954">
    <property type="entry name" value="HTH_8"/>
    <property type="match status" value="1"/>
</dbReference>
<feature type="domain" description="Sigma-54 factor interaction" evidence="9">
    <location>
        <begin position="147"/>
        <end position="376"/>
    </location>
</feature>
<dbReference type="Gene3D" id="1.10.10.60">
    <property type="entry name" value="Homeodomain-like"/>
    <property type="match status" value="1"/>
</dbReference>
<proteinExistence type="predicted"/>
<reference evidence="11" key="1">
    <citation type="submission" date="2021-04" db="EMBL/GenBank/DDBJ databases">
        <title>Devosia litorisediminis sp. nov., isolated from a sand dune.</title>
        <authorList>
            <person name="Park S."/>
            <person name="Yoon J.-H."/>
        </authorList>
    </citation>
    <scope>NUCLEOTIDE SEQUENCE</scope>
    <source>
        <strain evidence="11">BSSL-BM10</strain>
    </source>
</reference>
<dbReference type="InterPro" id="IPR001789">
    <property type="entry name" value="Sig_transdc_resp-reg_receiver"/>
</dbReference>
<dbReference type="Pfam" id="PF25601">
    <property type="entry name" value="AAA_lid_14"/>
    <property type="match status" value="1"/>
</dbReference>
<keyword evidence="3" id="KW-0067">ATP-binding</keyword>
<dbReference type="InterPro" id="IPR011006">
    <property type="entry name" value="CheY-like_superfamily"/>
</dbReference>
<dbReference type="Proteomes" id="UP000678281">
    <property type="component" value="Unassembled WGS sequence"/>
</dbReference>
<dbReference type="GO" id="GO:0000160">
    <property type="term" value="P:phosphorelay signal transduction system"/>
    <property type="evidence" value="ECO:0007669"/>
    <property type="project" value="UniProtKB-KW"/>
</dbReference>
<sequence length="447" mass="49408">MSLPIEVLLVDDEEDLRRATSQTLDLVGFPVRTTASAEEALASVSRGWHGILVTDIRMPGMDGMTLLRKAVAIDPDLPVLLLTGHGDVNLAVDAMRDGAYDFIEKPFSVERLLDSITRAMEKRQLTLENRALRSSVANRSDDLETRLVGRTPVMVAVRKQIRAVAPTRADVLIVGDTGTGKELAARAIHDLSSDEDRPFVAINCAAIPAEMMEAELFGYEVGAFAGAMRARVGKFEHARNGTIFLDDIENMPLYLQAKLLRVVQERAVTRLGSHEPIALNARFIATSSVDLERAANEESFRKDLLYRLNIATLRLPPLADRAEDIPALFAHLVQIVATQLRVPAPSLSTSYLSSLSLRPWPGNVRELRNAAERYVLGIDGVEEARAATSATTLRERVQAFERQAIADELRAQNGSLKAVYEVLGLSRKSLYEKMVKLGLDRKDFRED</sequence>
<dbReference type="PROSITE" id="PS50110">
    <property type="entry name" value="RESPONSE_REGULATORY"/>
    <property type="match status" value="1"/>
</dbReference>
<evidence type="ECO:0000256" key="2">
    <source>
        <dbReference type="ARBA" id="ARBA00022741"/>
    </source>
</evidence>
<evidence type="ECO:0000256" key="1">
    <source>
        <dbReference type="ARBA" id="ARBA00022553"/>
    </source>
</evidence>
<dbReference type="SUPFAM" id="SSF52172">
    <property type="entry name" value="CheY-like"/>
    <property type="match status" value="1"/>
</dbReference>
<evidence type="ECO:0000259" key="9">
    <source>
        <dbReference type="PROSITE" id="PS50045"/>
    </source>
</evidence>
<feature type="domain" description="Response regulatory" evidence="10">
    <location>
        <begin position="6"/>
        <end position="120"/>
    </location>
</feature>
<dbReference type="CDD" id="cd17549">
    <property type="entry name" value="REC_DctD-like"/>
    <property type="match status" value="1"/>
</dbReference>
<dbReference type="CDD" id="cd00009">
    <property type="entry name" value="AAA"/>
    <property type="match status" value="1"/>
</dbReference>
<dbReference type="FunFam" id="3.40.50.2300:FF:000018">
    <property type="entry name" value="DNA-binding transcriptional regulator NtrC"/>
    <property type="match status" value="1"/>
</dbReference>
<dbReference type="GO" id="GO:0043565">
    <property type="term" value="F:sequence-specific DNA binding"/>
    <property type="evidence" value="ECO:0007669"/>
    <property type="project" value="InterPro"/>
</dbReference>
<dbReference type="Gene3D" id="3.40.50.2300">
    <property type="match status" value="1"/>
</dbReference>
<dbReference type="InterPro" id="IPR003593">
    <property type="entry name" value="AAA+_ATPase"/>
</dbReference>
<dbReference type="Pfam" id="PF00158">
    <property type="entry name" value="Sigma54_activat"/>
    <property type="match status" value="1"/>
</dbReference>
<dbReference type="PROSITE" id="PS50045">
    <property type="entry name" value="SIGMA54_INTERACT_4"/>
    <property type="match status" value="1"/>
</dbReference>
<dbReference type="InterPro" id="IPR025944">
    <property type="entry name" value="Sigma_54_int_dom_CS"/>
</dbReference>
<dbReference type="SUPFAM" id="SSF46689">
    <property type="entry name" value="Homeodomain-like"/>
    <property type="match status" value="1"/>
</dbReference>
<evidence type="ECO:0000259" key="10">
    <source>
        <dbReference type="PROSITE" id="PS50110"/>
    </source>
</evidence>
<evidence type="ECO:0000256" key="5">
    <source>
        <dbReference type="ARBA" id="ARBA00023015"/>
    </source>
</evidence>
<keyword evidence="4" id="KW-0902">Two-component regulatory system</keyword>
<dbReference type="InterPro" id="IPR027417">
    <property type="entry name" value="P-loop_NTPase"/>
</dbReference>
<keyword evidence="6" id="KW-0010">Activator</keyword>
<evidence type="ECO:0000313" key="11">
    <source>
        <dbReference type="EMBL" id="MBS3848832.1"/>
    </source>
</evidence>
<dbReference type="AlphaFoldDB" id="A0A942EAV1"/>
<evidence type="ECO:0000256" key="4">
    <source>
        <dbReference type="ARBA" id="ARBA00023012"/>
    </source>
</evidence>
<dbReference type="InterPro" id="IPR058031">
    <property type="entry name" value="AAA_lid_NorR"/>
</dbReference>
<dbReference type="FunFam" id="3.40.50.300:FF:000006">
    <property type="entry name" value="DNA-binding transcriptional regulator NtrC"/>
    <property type="match status" value="1"/>
</dbReference>
<protein>
    <submittedName>
        <fullName evidence="11">Sigma-54-dependent Fis family transcriptional regulator</fullName>
    </submittedName>
</protein>
<dbReference type="RefSeq" id="WP_212658348.1">
    <property type="nucleotide sequence ID" value="NZ_JAGXTP010000001.1"/>
</dbReference>
<dbReference type="Gene3D" id="3.40.50.300">
    <property type="entry name" value="P-loop containing nucleotide triphosphate hydrolases"/>
    <property type="match status" value="1"/>
</dbReference>
<dbReference type="Pfam" id="PF00072">
    <property type="entry name" value="Response_reg"/>
    <property type="match status" value="1"/>
</dbReference>
<dbReference type="PANTHER" id="PTHR32071:SF57">
    <property type="entry name" value="C4-DICARBOXYLATE TRANSPORT TRANSCRIPTIONAL REGULATORY PROTEIN DCTD"/>
    <property type="match status" value="1"/>
</dbReference>
<evidence type="ECO:0000256" key="7">
    <source>
        <dbReference type="ARBA" id="ARBA00023163"/>
    </source>
</evidence>
<keyword evidence="1 8" id="KW-0597">Phosphoprotein</keyword>
<dbReference type="PROSITE" id="PS00688">
    <property type="entry name" value="SIGMA54_INTERACT_3"/>
    <property type="match status" value="1"/>
</dbReference>